<keyword evidence="3" id="KW-0687">Ribonucleoprotein</keyword>
<organism evidence="5 6">
    <name type="scientific">Basidiobolus ranarum</name>
    <dbReference type="NCBI Taxonomy" id="34480"/>
    <lineage>
        <taxon>Eukaryota</taxon>
        <taxon>Fungi</taxon>
        <taxon>Fungi incertae sedis</taxon>
        <taxon>Zoopagomycota</taxon>
        <taxon>Entomophthoromycotina</taxon>
        <taxon>Basidiobolomycetes</taxon>
        <taxon>Basidiobolales</taxon>
        <taxon>Basidiobolaceae</taxon>
        <taxon>Basidiobolus</taxon>
    </lineage>
</organism>
<comment type="similarity">
    <text evidence="1">Belongs to the universal ribosomal protein uL10 family.</text>
</comment>
<keyword evidence="2 5" id="KW-0689">Ribosomal protein</keyword>
<proteinExistence type="inferred from homology"/>
<protein>
    <submittedName>
        <fullName evidence="5">Ribosomal protein P0 (A0) (L10E)</fullName>
    </submittedName>
</protein>
<dbReference type="PANTHER" id="PTHR45699:SF3">
    <property type="entry name" value="LARGE RIBOSOMAL SUBUNIT PROTEIN UL10"/>
    <property type="match status" value="1"/>
</dbReference>
<dbReference type="InterPro" id="IPR043141">
    <property type="entry name" value="Ribosomal_uL10-like_sf"/>
</dbReference>
<evidence type="ECO:0000313" key="6">
    <source>
        <dbReference type="Proteomes" id="UP001479436"/>
    </source>
</evidence>
<dbReference type="PANTHER" id="PTHR45699">
    <property type="entry name" value="60S ACIDIC RIBOSOMAL PROTEIN P0"/>
    <property type="match status" value="1"/>
</dbReference>
<dbReference type="InterPro" id="IPR050323">
    <property type="entry name" value="Ribosomal_protein_uL10"/>
</dbReference>
<dbReference type="Gene3D" id="3.30.70.1730">
    <property type="match status" value="1"/>
</dbReference>
<feature type="region of interest" description="Disordered" evidence="4">
    <location>
        <begin position="113"/>
        <end position="137"/>
    </location>
</feature>
<dbReference type="EMBL" id="JASJQH010008725">
    <property type="protein sequence ID" value="KAK9687038.1"/>
    <property type="molecule type" value="Genomic_DNA"/>
</dbReference>
<sequence>MLNISPFTYGMEVIQVYDQGNCFSSEVLDITDDVLLEHFLTGVQNVAALSLQIGFPTLASVPHVLINNYKNVLAISVATDYTFEAAEKVKAYLADPSAFAVAAPVAAASGSDAPAAAEKAEEAAEESDDDMGFGLFD</sequence>
<evidence type="ECO:0000256" key="3">
    <source>
        <dbReference type="ARBA" id="ARBA00023274"/>
    </source>
</evidence>
<reference evidence="5 6" key="1">
    <citation type="submission" date="2023-04" db="EMBL/GenBank/DDBJ databases">
        <title>Genome of Basidiobolus ranarum AG-B5.</title>
        <authorList>
            <person name="Stajich J.E."/>
            <person name="Carter-House D."/>
            <person name="Gryganskyi A."/>
        </authorList>
    </citation>
    <scope>NUCLEOTIDE SEQUENCE [LARGE SCALE GENOMIC DNA]</scope>
    <source>
        <strain evidence="5 6">AG-B5</strain>
    </source>
</reference>
<name>A0ABR2VNR7_9FUNG</name>
<evidence type="ECO:0000256" key="4">
    <source>
        <dbReference type="SAM" id="MobiDB-lite"/>
    </source>
</evidence>
<accession>A0ABR2VNR7</accession>
<evidence type="ECO:0000256" key="2">
    <source>
        <dbReference type="ARBA" id="ARBA00022980"/>
    </source>
</evidence>
<dbReference type="Pfam" id="PF00428">
    <property type="entry name" value="Ribosomal_60s"/>
    <property type="match status" value="1"/>
</dbReference>
<evidence type="ECO:0000256" key="1">
    <source>
        <dbReference type="ARBA" id="ARBA00008889"/>
    </source>
</evidence>
<dbReference type="GO" id="GO:0005840">
    <property type="term" value="C:ribosome"/>
    <property type="evidence" value="ECO:0007669"/>
    <property type="project" value="UniProtKB-KW"/>
</dbReference>
<gene>
    <name evidence="5" type="primary">RPP0_4</name>
    <name evidence="5" type="ORF">K7432_014936</name>
</gene>
<dbReference type="Proteomes" id="UP001479436">
    <property type="component" value="Unassembled WGS sequence"/>
</dbReference>
<keyword evidence="6" id="KW-1185">Reference proteome</keyword>
<comment type="caution">
    <text evidence="5">The sequence shown here is derived from an EMBL/GenBank/DDBJ whole genome shotgun (WGS) entry which is preliminary data.</text>
</comment>
<evidence type="ECO:0000313" key="5">
    <source>
        <dbReference type="EMBL" id="KAK9687038.1"/>
    </source>
</evidence>